<dbReference type="KEGG" id="pfaa:MM59RIKEN_09220"/>
<dbReference type="EMBL" id="AP023420">
    <property type="protein sequence ID" value="BCK83603.1"/>
    <property type="molecule type" value="Genomic_DNA"/>
</dbReference>
<organism evidence="1 2">
    <name type="scientific">Pusillibacter faecalis</name>
    <dbReference type="NCBI Taxonomy" id="2714358"/>
    <lineage>
        <taxon>Bacteria</taxon>
        <taxon>Bacillati</taxon>
        <taxon>Bacillota</taxon>
        <taxon>Clostridia</taxon>
        <taxon>Eubacteriales</taxon>
        <taxon>Oscillospiraceae</taxon>
        <taxon>Pusillibacter</taxon>
    </lineage>
</organism>
<evidence type="ECO:0000313" key="1">
    <source>
        <dbReference type="EMBL" id="BCK83603.1"/>
    </source>
</evidence>
<keyword evidence="2" id="KW-1185">Reference proteome</keyword>
<proteinExistence type="predicted"/>
<accession>A0A810QGI5</accession>
<name>A0A810QGI5_9FIRM</name>
<protein>
    <submittedName>
        <fullName evidence="1">Uncharacterized protein</fullName>
    </submittedName>
</protein>
<reference evidence="1" key="1">
    <citation type="submission" date="2020-09" db="EMBL/GenBank/DDBJ databases">
        <title>New species isolated from human feces.</title>
        <authorList>
            <person name="Kitahara M."/>
            <person name="Shigeno Y."/>
            <person name="Shime M."/>
            <person name="Matsumoto Y."/>
            <person name="Nakamura S."/>
            <person name="Motooka D."/>
            <person name="Fukuoka S."/>
            <person name="Nishikawa H."/>
            <person name="Benno Y."/>
        </authorList>
    </citation>
    <scope>NUCLEOTIDE SEQUENCE</scope>
    <source>
        <strain evidence="1">MM59</strain>
    </source>
</reference>
<sequence>MMMAGQSTPHFLFGKTKRKWAVDGPKEKALGANLHVRTSLLKDGGFQIYAD</sequence>
<gene>
    <name evidence="1" type="ORF">MM59RIKEN_09220</name>
</gene>
<dbReference type="AlphaFoldDB" id="A0A810QGI5"/>
<evidence type="ECO:0000313" key="2">
    <source>
        <dbReference type="Proteomes" id="UP000679848"/>
    </source>
</evidence>
<dbReference type="Proteomes" id="UP000679848">
    <property type="component" value="Chromosome"/>
</dbReference>